<dbReference type="GO" id="GO:0016491">
    <property type="term" value="F:oxidoreductase activity"/>
    <property type="evidence" value="ECO:0000318"/>
    <property type="project" value="GO_Central"/>
</dbReference>
<evidence type="ECO:0000256" key="3">
    <source>
        <dbReference type="ARBA" id="ARBA00023098"/>
    </source>
</evidence>
<comment type="similarity">
    <text evidence="1 4">Belongs to the short-chain dehydrogenases/reductases (SDR) family.</text>
</comment>
<dbReference type="InterPro" id="IPR057326">
    <property type="entry name" value="KR_dom"/>
</dbReference>
<accession>A0A8V0ZT03</accession>
<dbReference type="PANTHER" id="PTHR43391:SF93">
    <property type="entry name" value="RETINOL DEHYDROGENASE 8"/>
    <property type="match status" value="1"/>
</dbReference>
<dbReference type="AlphaFoldDB" id="A0A8V0ZT03"/>
<dbReference type="GO" id="GO:0006629">
    <property type="term" value="P:lipid metabolic process"/>
    <property type="evidence" value="ECO:0007669"/>
    <property type="project" value="UniProtKB-KW"/>
</dbReference>
<protein>
    <recommendedName>
        <fullName evidence="6">Ketoreductase domain-containing protein</fullName>
    </recommendedName>
</protein>
<keyword evidence="3" id="KW-0443">Lipid metabolism</keyword>
<proteinExistence type="inferred from homology"/>
<evidence type="ECO:0000259" key="6">
    <source>
        <dbReference type="SMART" id="SM00822"/>
    </source>
</evidence>
<dbReference type="FunFam" id="3.40.50.720:FF:000323">
    <property type="entry name" value="Estradiol 17-beta-dehydrogenase 1"/>
    <property type="match status" value="1"/>
</dbReference>
<dbReference type="FunCoup" id="A0A8V0ZT03">
    <property type="interactions" value="49"/>
</dbReference>
<dbReference type="SMART" id="SM00822">
    <property type="entry name" value="PKS_KR"/>
    <property type="match status" value="1"/>
</dbReference>
<dbReference type="PANTHER" id="PTHR43391">
    <property type="entry name" value="RETINOL DEHYDROGENASE-RELATED"/>
    <property type="match status" value="1"/>
</dbReference>
<evidence type="ECO:0000313" key="8">
    <source>
        <dbReference type="Proteomes" id="UP000000539"/>
    </source>
</evidence>
<dbReference type="Pfam" id="PF00106">
    <property type="entry name" value="adh_short"/>
    <property type="match status" value="1"/>
</dbReference>
<dbReference type="Ensembl" id="ENSGALT00010059869.1">
    <property type="protein sequence ID" value="ENSGALP00010036629.1"/>
    <property type="gene ID" value="ENSGALG00010024543.1"/>
</dbReference>
<dbReference type="Gene3D" id="3.40.50.720">
    <property type="entry name" value="NAD(P)-binding Rossmann-like Domain"/>
    <property type="match status" value="1"/>
</dbReference>
<gene>
    <name evidence="7" type="primary">RDH8L1</name>
</gene>
<evidence type="ECO:0000256" key="1">
    <source>
        <dbReference type="ARBA" id="ARBA00006484"/>
    </source>
</evidence>
<dbReference type="OrthoDB" id="47007at2759"/>
<dbReference type="PRINTS" id="PR00080">
    <property type="entry name" value="SDRFAMILY"/>
</dbReference>
<evidence type="ECO:0000256" key="5">
    <source>
        <dbReference type="SAM" id="MobiDB-lite"/>
    </source>
</evidence>
<evidence type="ECO:0000313" key="7">
    <source>
        <dbReference type="Ensembl" id="ENSGALP00010036629.1"/>
    </source>
</evidence>
<dbReference type="InterPro" id="IPR002347">
    <property type="entry name" value="SDR_fam"/>
</dbReference>
<sequence>MAPRTVLITGCSSGIGLALAVRLARDKQRRFRVIATMRNVSRSGALVEAAGSALGRTLEVKQLDVCDEASIRACLDSIPGRRVDVLVSNAGVGMIGPLECQSLAAMQGLMDTNFFGLVRLVKEVLPDMKRRRSGHIVVISSVMGLQGIVFNDVYAASKFAVEGFCESLVVQALRFNVAISLVEPGPVTTEFEAKVYEEAERADYSQTDPETAAIFTDLYLRNSRDVFASLGQSPEDIAEHTLRVIEAARPPFRHQTNAAYTPMAALKHADPSGALMTEAFYKLVFKYGAVLRFGLRAIRLLRWKAQKRRVKERSGFLRERSGRDRAGKGCQLHPPPRLLHPWACSATAPPSILLRASDAGLEMHQLRVEPHNTRAAWRGHGALLDQLQRWCRSCGVEGCTGDTAAGPTVKPPSPAPGPPPHAREADGSCSTDSMHQHCAPCTSAVPLPVPRTWPPHPRWLWVL</sequence>
<name>A0A8V0ZT03_CHICK</name>
<dbReference type="Proteomes" id="UP000000539">
    <property type="component" value="Chromosome 27"/>
</dbReference>
<reference evidence="7" key="2">
    <citation type="submission" date="2025-08" db="UniProtKB">
        <authorList>
            <consortium name="Ensembl"/>
        </authorList>
    </citation>
    <scope>IDENTIFICATION</scope>
    <source>
        <strain evidence="7">broiler</strain>
    </source>
</reference>
<dbReference type="SUPFAM" id="SSF51735">
    <property type="entry name" value="NAD(P)-binding Rossmann-fold domains"/>
    <property type="match status" value="1"/>
</dbReference>
<evidence type="ECO:0000256" key="2">
    <source>
        <dbReference type="ARBA" id="ARBA00023002"/>
    </source>
</evidence>
<dbReference type="PRINTS" id="PR00081">
    <property type="entry name" value="GDHRDH"/>
</dbReference>
<feature type="domain" description="Ketoreductase" evidence="6">
    <location>
        <begin position="4"/>
        <end position="190"/>
    </location>
</feature>
<feature type="region of interest" description="Disordered" evidence="5">
    <location>
        <begin position="404"/>
        <end position="431"/>
    </location>
</feature>
<keyword evidence="2" id="KW-0560">Oxidoreductase</keyword>
<feature type="compositionally biased region" description="Pro residues" evidence="5">
    <location>
        <begin position="409"/>
        <end position="420"/>
    </location>
</feature>
<evidence type="ECO:0000256" key="4">
    <source>
        <dbReference type="RuleBase" id="RU000363"/>
    </source>
</evidence>
<reference evidence="7" key="1">
    <citation type="submission" date="2020-11" db="EMBL/GenBank/DDBJ databases">
        <title>Gallus gallus (Chicken) genome, bGalGal1, GRCg7b, maternal haplotype autosomes + Z &amp; W.</title>
        <authorList>
            <person name="Warren W."/>
            <person name="Formenti G."/>
            <person name="Fedrigo O."/>
            <person name="Haase B."/>
            <person name="Mountcastle J."/>
            <person name="Balacco J."/>
            <person name="Tracey A."/>
            <person name="Schneider V."/>
            <person name="Okimoto R."/>
            <person name="Cheng H."/>
            <person name="Hawken R."/>
            <person name="Howe K."/>
            <person name="Jarvis E.D."/>
        </authorList>
    </citation>
    <scope>NUCLEOTIDE SEQUENCE [LARGE SCALE GENOMIC DNA]</scope>
    <source>
        <strain evidence="7">Broiler</strain>
    </source>
</reference>
<dbReference type="InterPro" id="IPR036291">
    <property type="entry name" value="NAD(P)-bd_dom_sf"/>
</dbReference>
<keyword evidence="8" id="KW-1185">Reference proteome</keyword>
<dbReference type="GeneTree" id="ENSGT00940000155412"/>
<dbReference type="GO" id="GO:0005829">
    <property type="term" value="C:cytosol"/>
    <property type="evidence" value="ECO:0000318"/>
    <property type="project" value="GO_Central"/>
</dbReference>
<reference evidence="7" key="3">
    <citation type="submission" date="2025-09" db="UniProtKB">
        <authorList>
            <consortium name="Ensembl"/>
        </authorList>
    </citation>
    <scope>IDENTIFICATION</scope>
    <source>
        <strain evidence="7">broiler</strain>
    </source>
</reference>
<organism evidence="7 8">
    <name type="scientific">Gallus gallus</name>
    <name type="common">Chicken</name>
    <dbReference type="NCBI Taxonomy" id="9031"/>
    <lineage>
        <taxon>Eukaryota</taxon>
        <taxon>Metazoa</taxon>
        <taxon>Chordata</taxon>
        <taxon>Craniata</taxon>
        <taxon>Vertebrata</taxon>
        <taxon>Euteleostomi</taxon>
        <taxon>Archelosauria</taxon>
        <taxon>Archosauria</taxon>
        <taxon>Dinosauria</taxon>
        <taxon>Saurischia</taxon>
        <taxon>Theropoda</taxon>
        <taxon>Coelurosauria</taxon>
        <taxon>Aves</taxon>
        <taxon>Neognathae</taxon>
        <taxon>Galloanserae</taxon>
        <taxon>Galliformes</taxon>
        <taxon>Phasianidae</taxon>
        <taxon>Phasianinae</taxon>
        <taxon>Gallus</taxon>
    </lineage>
</organism>